<keyword evidence="2" id="KW-1185">Reference proteome</keyword>
<proteinExistence type="predicted"/>
<evidence type="ECO:0000313" key="1">
    <source>
        <dbReference type="EMBL" id="WWQ68041.1"/>
    </source>
</evidence>
<sequence>MSTAPAARDTASLDRPLPRLPRSRDALSRDLAERAVAAVAAQALLTRKPGLADCASDDGRGTALAASAAPLYEAFRTVASSDGTTSADVAAVRDEAEALIMDDDGRLGLVQALRVLLPLVAARAGGDGSVREVCARAERVAHPRADAAALSLVTGFALPALYEARACGLDENAARLDALLALMARRQDPAVADDRGPLAVRMLRRDAAAVLEAGGRSTEEGTRRFGVLEDTVRRYGITPADSAGLLAATLFLDALADPAPRDGARATQLTASGS</sequence>
<keyword evidence="1" id="KW-0808">Transferase</keyword>
<accession>A0ACD5ALF0</accession>
<evidence type="ECO:0000313" key="2">
    <source>
        <dbReference type="Proteomes" id="UP001432251"/>
    </source>
</evidence>
<dbReference type="EMBL" id="CP146022">
    <property type="protein sequence ID" value="WWQ68041.1"/>
    <property type="molecule type" value="Genomic_DNA"/>
</dbReference>
<keyword evidence="1" id="KW-0328">Glycosyltransferase</keyword>
<gene>
    <name evidence="1" type="ORF">V2W30_35080</name>
</gene>
<dbReference type="EC" id="2.4.2.52" evidence="1"/>
<reference evidence="1" key="1">
    <citation type="journal article" date="2025" name="Int. J. Syst. Evol. Microbiol.">
        <title>Streptomyces citrinus sp. nov., with yellow diffusible pigment.</title>
        <authorList>
            <person name="He Y."/>
            <person name="Yang E."/>
            <person name="Xu J."/>
            <person name="Sun Y."/>
            <person name="Sun L."/>
        </authorList>
    </citation>
    <scope>NUCLEOTIDE SEQUENCE</scope>
    <source>
        <strain evidence="1">Q6</strain>
    </source>
</reference>
<organism evidence="1 2">
    <name type="scientific">Streptomyces citrinus</name>
    <dbReference type="NCBI Taxonomy" id="3118173"/>
    <lineage>
        <taxon>Bacteria</taxon>
        <taxon>Bacillati</taxon>
        <taxon>Actinomycetota</taxon>
        <taxon>Actinomycetes</taxon>
        <taxon>Kitasatosporales</taxon>
        <taxon>Streptomycetaceae</taxon>
        <taxon>Streptomyces</taxon>
    </lineage>
</organism>
<protein>
    <submittedName>
        <fullName evidence="1">Triphosphoribosyl-dephospho-CoA synthase</fullName>
        <ecNumber evidence="1">2.4.2.52</ecNumber>
    </submittedName>
</protein>
<dbReference type="Proteomes" id="UP001432251">
    <property type="component" value="Chromosome"/>
</dbReference>
<name>A0ACD5ALF0_9ACTN</name>